<feature type="domain" description="DpnD/PcfM-like C-terminal" evidence="1">
    <location>
        <begin position="7"/>
        <end position="48"/>
    </location>
</feature>
<dbReference type="AlphaFoldDB" id="A0A1D3TSG8"/>
<organism evidence="2 3">
    <name type="scientific">Anaerobium acetethylicum</name>
    <dbReference type="NCBI Taxonomy" id="1619234"/>
    <lineage>
        <taxon>Bacteria</taxon>
        <taxon>Bacillati</taxon>
        <taxon>Bacillota</taxon>
        <taxon>Clostridia</taxon>
        <taxon>Lachnospirales</taxon>
        <taxon>Lachnospiraceae</taxon>
        <taxon>Anaerobium</taxon>
    </lineage>
</organism>
<protein>
    <submittedName>
        <fullName evidence="2">DpnD/PcfM-like protein</fullName>
    </submittedName>
</protein>
<proteinExistence type="predicted"/>
<dbReference type="EMBL" id="FMKA01000006">
    <property type="protein sequence ID" value="SCP96785.1"/>
    <property type="molecule type" value="Genomic_DNA"/>
</dbReference>
<evidence type="ECO:0000313" key="3">
    <source>
        <dbReference type="Proteomes" id="UP000199315"/>
    </source>
</evidence>
<accession>A0A1D3TSG8</accession>
<dbReference type="OrthoDB" id="2057788at2"/>
<keyword evidence="3" id="KW-1185">Reference proteome</keyword>
<sequence>MATKVFEIEISEQLSRVEKIEAETLGDAIDKAMELYYGQKVILDADDMKGVEFQPIEQQKEKTR</sequence>
<name>A0A1D3TSG8_9FIRM</name>
<gene>
    <name evidence="2" type="ORF">SAMN05421730_100677</name>
</gene>
<dbReference type="InterPro" id="IPR025575">
    <property type="entry name" value="DpnD/PcfM_C"/>
</dbReference>
<dbReference type="Pfam" id="PF14207">
    <property type="entry name" value="DpnD-PcfM"/>
    <property type="match status" value="1"/>
</dbReference>
<dbReference type="STRING" id="1619234.SAMN05421730_100677"/>
<evidence type="ECO:0000313" key="2">
    <source>
        <dbReference type="EMBL" id="SCP96785.1"/>
    </source>
</evidence>
<evidence type="ECO:0000259" key="1">
    <source>
        <dbReference type="Pfam" id="PF14207"/>
    </source>
</evidence>
<reference evidence="2 3" key="1">
    <citation type="submission" date="2016-09" db="EMBL/GenBank/DDBJ databases">
        <authorList>
            <person name="Capua I."/>
            <person name="De Benedictis P."/>
            <person name="Joannis T."/>
            <person name="Lombin L.H."/>
            <person name="Cattoli G."/>
        </authorList>
    </citation>
    <scope>NUCLEOTIDE SEQUENCE [LARGE SCALE GENOMIC DNA]</scope>
    <source>
        <strain evidence="2 3">GluBS11</strain>
    </source>
</reference>
<dbReference type="Proteomes" id="UP000199315">
    <property type="component" value="Unassembled WGS sequence"/>
</dbReference>
<dbReference type="RefSeq" id="WP_091232313.1">
    <property type="nucleotide sequence ID" value="NZ_FMKA01000006.1"/>
</dbReference>